<comment type="caution">
    <text evidence="2">The sequence shown here is derived from an EMBL/GenBank/DDBJ whole genome shotgun (WGS) entry which is preliminary data.</text>
</comment>
<dbReference type="InterPro" id="IPR027417">
    <property type="entry name" value="P-loop_NTPase"/>
</dbReference>
<dbReference type="RefSeq" id="WP_344812838.1">
    <property type="nucleotide sequence ID" value="NZ_BAAAYX010000010.1"/>
</dbReference>
<dbReference type="SMART" id="SM00421">
    <property type="entry name" value="HTH_LUXR"/>
    <property type="match status" value="1"/>
</dbReference>
<keyword evidence="3" id="KW-1185">Reference proteome</keyword>
<dbReference type="EMBL" id="BAAAYX010000010">
    <property type="protein sequence ID" value="GAA3707136.1"/>
    <property type="molecule type" value="Genomic_DNA"/>
</dbReference>
<reference evidence="3" key="1">
    <citation type="journal article" date="2019" name="Int. J. Syst. Evol. Microbiol.">
        <title>The Global Catalogue of Microorganisms (GCM) 10K type strain sequencing project: providing services to taxonomists for standard genome sequencing and annotation.</title>
        <authorList>
            <consortium name="The Broad Institute Genomics Platform"/>
            <consortium name="The Broad Institute Genome Sequencing Center for Infectious Disease"/>
            <person name="Wu L."/>
            <person name="Ma J."/>
        </authorList>
    </citation>
    <scope>NUCLEOTIDE SEQUENCE [LARGE SCALE GENOMIC DNA]</scope>
    <source>
        <strain evidence="3">JCM 16548</strain>
    </source>
</reference>
<dbReference type="PRINTS" id="PR00364">
    <property type="entry name" value="DISEASERSIST"/>
</dbReference>
<dbReference type="InterPro" id="IPR058852">
    <property type="entry name" value="HTH_77"/>
</dbReference>
<proteinExistence type="predicted"/>
<dbReference type="CDD" id="cd06170">
    <property type="entry name" value="LuxR_C_like"/>
    <property type="match status" value="1"/>
</dbReference>
<dbReference type="Gene3D" id="1.10.10.10">
    <property type="entry name" value="Winged helix-like DNA-binding domain superfamily/Winged helix DNA-binding domain"/>
    <property type="match status" value="1"/>
</dbReference>
<dbReference type="Gene3D" id="3.40.50.300">
    <property type="entry name" value="P-loop containing nucleotide triphosphate hydrolases"/>
    <property type="match status" value="1"/>
</dbReference>
<evidence type="ECO:0000313" key="2">
    <source>
        <dbReference type="EMBL" id="GAA3707136.1"/>
    </source>
</evidence>
<dbReference type="Gene3D" id="1.25.40.10">
    <property type="entry name" value="Tetratricopeptide repeat domain"/>
    <property type="match status" value="2"/>
</dbReference>
<dbReference type="SUPFAM" id="SSF46894">
    <property type="entry name" value="C-terminal effector domain of the bipartite response regulators"/>
    <property type="match status" value="1"/>
</dbReference>
<dbReference type="PROSITE" id="PS00622">
    <property type="entry name" value="HTH_LUXR_1"/>
    <property type="match status" value="1"/>
</dbReference>
<name>A0ABP7DL02_9ACTN</name>
<dbReference type="SUPFAM" id="SSF48452">
    <property type="entry name" value="TPR-like"/>
    <property type="match status" value="1"/>
</dbReference>
<evidence type="ECO:0000259" key="1">
    <source>
        <dbReference type="PROSITE" id="PS50043"/>
    </source>
</evidence>
<dbReference type="Pfam" id="PF25872">
    <property type="entry name" value="HTH_77"/>
    <property type="match status" value="1"/>
</dbReference>
<organism evidence="2 3">
    <name type="scientific">Microlunatus aurantiacus</name>
    <dbReference type="NCBI Taxonomy" id="446786"/>
    <lineage>
        <taxon>Bacteria</taxon>
        <taxon>Bacillati</taxon>
        <taxon>Actinomycetota</taxon>
        <taxon>Actinomycetes</taxon>
        <taxon>Propionibacteriales</taxon>
        <taxon>Propionibacteriaceae</taxon>
        <taxon>Microlunatus</taxon>
    </lineage>
</organism>
<dbReference type="PRINTS" id="PR00038">
    <property type="entry name" value="HTHLUXR"/>
</dbReference>
<sequence>MNDPGRSRPGAGRGATGALPSYLTRFVGRVDEVHQLLALLRTDRLVTICGTGGLGKTRLAVEIAERCRDRFPDGVLWVSLGAVGDQAGAERAIGTAALRHPSSGADPIASASAVIGRRRMLLVLDNCEQVAAECAAAVTTLLGDCPSLRVMTTSRIPLQVPAEQVYAIPPLGGLSEGRSQGDAVALFLDRAALGAPGWEAASSVDEIAQICARLEGLPLAIELAASWVRVLSPADLLVEISRGLGALSEAGDVVEVRHRSMQAVLDSTWTWLPAPDRDVLARLSVFVDGFSRDAAQKVAGATLGTLATLSERALIRRAPDASGTTRYHVHEVVRVFAVQRLREQRAWEETELRHYAYAADLVRSAQLVWDTADEPAALAVIAADSGNIEAAVTRAIARRAATDALRLAGGLFGYWIYTAPLEARRQMLEEALAIPADAAEDPAVRARALNVAGYAWLYRDRQVAAQRFTRAVTLYRQAGDLAGEAWTLRGLGYVHLVGNEPDTSDRLNDESLRICRAVGDRTGVAWSLFDGAESAVARRQLDRALPRLLEAERAFADLGIDYARYRTLILLGDVHRLERDWLPALQRYRQALDLQRRRHFTTRGAEIMEGLGALATEVGRVDLTARLHGSAATWRRALGSARLGYNTTDFDATHAEAQRRLPSAQWLPLFDSGQRLTVEETEVDTDTIARDLTVWCASPVAHLTRRELDVLRLVSEGLSNPEIASALVVSPRTVHAHVRSIFEKLGVSSRTAAALRARELGIRGGAEIGTSAEAKRVDTGSG</sequence>
<dbReference type="Pfam" id="PF00196">
    <property type="entry name" value="GerE"/>
    <property type="match status" value="1"/>
</dbReference>
<dbReference type="PROSITE" id="PS50043">
    <property type="entry name" value="HTH_LUXR_2"/>
    <property type="match status" value="1"/>
</dbReference>
<dbReference type="SUPFAM" id="SSF52540">
    <property type="entry name" value="P-loop containing nucleoside triphosphate hydrolases"/>
    <property type="match status" value="1"/>
</dbReference>
<evidence type="ECO:0000313" key="3">
    <source>
        <dbReference type="Proteomes" id="UP001500051"/>
    </source>
</evidence>
<protein>
    <submittedName>
        <fullName evidence="2">LuxR family transcriptional regulator</fullName>
    </submittedName>
</protein>
<dbReference type="InterPro" id="IPR016032">
    <property type="entry name" value="Sig_transdc_resp-reg_C-effctor"/>
</dbReference>
<dbReference type="Proteomes" id="UP001500051">
    <property type="component" value="Unassembled WGS sequence"/>
</dbReference>
<accession>A0ABP7DL02</accession>
<dbReference type="PANTHER" id="PTHR47691">
    <property type="entry name" value="REGULATOR-RELATED"/>
    <property type="match status" value="1"/>
</dbReference>
<dbReference type="InterPro" id="IPR000792">
    <property type="entry name" value="Tscrpt_reg_LuxR_C"/>
</dbReference>
<dbReference type="InterPro" id="IPR036388">
    <property type="entry name" value="WH-like_DNA-bd_sf"/>
</dbReference>
<gene>
    <name evidence="2" type="ORF">GCM10022204_26330</name>
</gene>
<dbReference type="InterPro" id="IPR011990">
    <property type="entry name" value="TPR-like_helical_dom_sf"/>
</dbReference>
<feature type="domain" description="HTH luxR-type" evidence="1">
    <location>
        <begin position="696"/>
        <end position="761"/>
    </location>
</feature>
<dbReference type="PANTHER" id="PTHR47691:SF3">
    <property type="entry name" value="HTH-TYPE TRANSCRIPTIONAL REGULATOR RV0890C-RELATED"/>
    <property type="match status" value="1"/>
</dbReference>